<dbReference type="Proteomes" id="UP001199528">
    <property type="component" value="Chromosome"/>
</dbReference>
<sequence>MKVNEIFEQYLEIWKDCYLGYVYIPNTSNQVNYQSLELVICQQSSYNFFPWLSFYEDIVLPKMGLHEISMKDFDKLFMLMANEAIKYGSDKRLEEFELKNILDAFHKDFSKPRYYSNFTSNTWSSVTCHAKDRFLCALDSNQIGMWLSCDDE</sequence>
<proteinExistence type="predicted"/>
<organism evidence="1 2">
    <name type="scientific">Acinetobacter vivianii</name>
    <dbReference type="NCBI Taxonomy" id="1776742"/>
    <lineage>
        <taxon>Bacteria</taxon>
        <taxon>Pseudomonadati</taxon>
        <taxon>Pseudomonadota</taxon>
        <taxon>Gammaproteobacteria</taxon>
        <taxon>Moraxellales</taxon>
        <taxon>Moraxellaceae</taxon>
        <taxon>Acinetobacter</taxon>
    </lineage>
</organism>
<evidence type="ECO:0000313" key="1">
    <source>
        <dbReference type="EMBL" id="WDZ51886.1"/>
    </source>
</evidence>
<evidence type="ECO:0000313" key="2">
    <source>
        <dbReference type="Proteomes" id="UP001199528"/>
    </source>
</evidence>
<protein>
    <submittedName>
        <fullName evidence="1">Uncharacterized protein</fullName>
    </submittedName>
</protein>
<accession>A0AAJ6NK72</accession>
<name>A0AAJ6NK72_9GAMM</name>
<dbReference type="RefSeq" id="WP_272655521.1">
    <property type="nucleotide sequence ID" value="NZ_CP085083.1"/>
</dbReference>
<reference evidence="1" key="1">
    <citation type="journal article" date="2022" name="Front Environ Sci">
        <title>Complete genome sequence analysis of a novel alkane-degrading bacterial strain, Acinetobacter vivianii KJ-1, and its diesel degradation ability.</title>
        <authorList>
            <person name="Zhang Y."/>
            <person name="Song F."/>
            <person name="Wang J."/>
            <person name="Zhao Q."/>
            <person name="Zheng L."/>
            <person name="Wang Z."/>
            <person name="Zhang X."/>
            <person name="Gao Y."/>
            <person name="Chen G."/>
            <person name="Huang Y."/>
        </authorList>
    </citation>
    <scope>NUCLEOTIDE SEQUENCE</scope>
    <source>
        <strain evidence="1">KJ-1</strain>
    </source>
</reference>
<dbReference type="EMBL" id="CP085083">
    <property type="protein sequence ID" value="WDZ51886.1"/>
    <property type="molecule type" value="Genomic_DNA"/>
</dbReference>
<gene>
    <name evidence="1" type="ORF">LF296_03595</name>
</gene>
<reference evidence="1" key="2">
    <citation type="submission" date="2023-02" db="EMBL/GenBank/DDBJ databases">
        <authorList>
            <person name="Huang Y."/>
            <person name="Zhang Y."/>
            <person name="Zhang T."/>
            <person name="Wang J."/>
        </authorList>
    </citation>
    <scope>NUCLEOTIDE SEQUENCE</scope>
    <source>
        <strain evidence="1">KJ-1</strain>
    </source>
</reference>
<dbReference type="KEGG" id="aviv:LF296_03595"/>
<dbReference type="AlphaFoldDB" id="A0AAJ6NK72"/>